<dbReference type="InterPro" id="IPR028994">
    <property type="entry name" value="Integrin_alpha_N"/>
</dbReference>
<evidence type="ECO:0000256" key="2">
    <source>
        <dbReference type="ARBA" id="ARBA00022737"/>
    </source>
</evidence>
<evidence type="ECO:0000313" key="5">
    <source>
        <dbReference type="Proteomes" id="UP000271227"/>
    </source>
</evidence>
<dbReference type="Pfam" id="PF01839">
    <property type="entry name" value="FG-GAP"/>
    <property type="match status" value="1"/>
</dbReference>
<comment type="caution">
    <text evidence="4">The sequence shown here is derived from an EMBL/GenBank/DDBJ whole genome shotgun (WGS) entry which is preliminary data.</text>
</comment>
<accession>A0A3M0C6Y1</accession>
<keyword evidence="1" id="KW-0732">Signal</keyword>
<sequence length="193" mass="19835">MPNGIIDLDNVNEQTGSYQFIGTEALDNAGISVASAGDVDGDGRNDLIIGAAGADGGGTRSGEVYLMASSLLEIADAADGTTDGVIDLDNAAIAPGSNFAEILTGATTVTGADGVRERFLLDRTHTGNFTINNFNPGEDIIDARDINVPASAVLFANASNGNTGFAEFPNNGTNQFIFFDATASVDTDDFLFA</sequence>
<dbReference type="RefSeq" id="WP_121939233.1">
    <property type="nucleotide sequence ID" value="NZ_REFR01000012.1"/>
</dbReference>
<proteinExistence type="predicted"/>
<dbReference type="InterPro" id="IPR013517">
    <property type="entry name" value="FG-GAP"/>
</dbReference>
<organism evidence="4 5">
    <name type="scientific">Eilatimonas milleporae</name>
    <dbReference type="NCBI Taxonomy" id="911205"/>
    <lineage>
        <taxon>Bacteria</taxon>
        <taxon>Pseudomonadati</taxon>
        <taxon>Pseudomonadota</taxon>
        <taxon>Alphaproteobacteria</taxon>
        <taxon>Kordiimonadales</taxon>
        <taxon>Kordiimonadaceae</taxon>
        <taxon>Eilatimonas</taxon>
    </lineage>
</organism>
<dbReference type="EMBL" id="REFR01000012">
    <property type="protein sequence ID" value="RMB04982.1"/>
    <property type="molecule type" value="Genomic_DNA"/>
</dbReference>
<keyword evidence="3" id="KW-0325">Glycoprotein</keyword>
<name>A0A3M0C6Y1_9PROT</name>
<gene>
    <name evidence="4" type="ORF">BXY39_2557</name>
</gene>
<keyword evidence="5" id="KW-1185">Reference proteome</keyword>
<dbReference type="Proteomes" id="UP000271227">
    <property type="component" value="Unassembled WGS sequence"/>
</dbReference>
<protein>
    <submittedName>
        <fullName evidence="4">FG-GAP repeat protein</fullName>
    </submittedName>
</protein>
<dbReference type="Gene3D" id="2.130.10.130">
    <property type="entry name" value="Integrin alpha, N-terminal"/>
    <property type="match status" value="1"/>
</dbReference>
<dbReference type="SMART" id="SM00191">
    <property type="entry name" value="Int_alpha"/>
    <property type="match status" value="1"/>
</dbReference>
<dbReference type="PROSITE" id="PS51470">
    <property type="entry name" value="FG_GAP"/>
    <property type="match status" value="1"/>
</dbReference>
<reference evidence="4 5" key="1">
    <citation type="submission" date="2018-10" db="EMBL/GenBank/DDBJ databases">
        <title>Genomic Encyclopedia of Archaeal and Bacterial Type Strains, Phase II (KMG-II): from individual species to whole genera.</title>
        <authorList>
            <person name="Goeker M."/>
        </authorList>
    </citation>
    <scope>NUCLEOTIDE SEQUENCE [LARGE SCALE GENOMIC DNA]</scope>
    <source>
        <strain evidence="4 5">DSM 25217</strain>
    </source>
</reference>
<evidence type="ECO:0000256" key="3">
    <source>
        <dbReference type="ARBA" id="ARBA00023180"/>
    </source>
</evidence>
<evidence type="ECO:0000256" key="1">
    <source>
        <dbReference type="ARBA" id="ARBA00022729"/>
    </source>
</evidence>
<dbReference type="SUPFAM" id="SSF69318">
    <property type="entry name" value="Integrin alpha N-terminal domain"/>
    <property type="match status" value="1"/>
</dbReference>
<dbReference type="InParanoid" id="A0A3M0C6Y1"/>
<dbReference type="InterPro" id="IPR013519">
    <property type="entry name" value="Int_alpha_beta-p"/>
</dbReference>
<dbReference type="AlphaFoldDB" id="A0A3M0C6Y1"/>
<keyword evidence="2" id="KW-0677">Repeat</keyword>
<evidence type="ECO:0000313" key="4">
    <source>
        <dbReference type="EMBL" id="RMB04982.1"/>
    </source>
</evidence>